<gene>
    <name evidence="10" type="ORF">J437_LFUL009446</name>
</gene>
<evidence type="ECO:0000256" key="2">
    <source>
        <dbReference type="ARBA" id="ARBA00022771"/>
    </source>
</evidence>
<reference evidence="10" key="2">
    <citation type="submission" date="2017-10" db="EMBL/GenBank/DDBJ databases">
        <title>Ladona fulva Genome sequencing and assembly.</title>
        <authorList>
            <person name="Murali S."/>
            <person name="Richards S."/>
            <person name="Bandaranaike D."/>
            <person name="Bellair M."/>
            <person name="Blankenburg K."/>
            <person name="Chao H."/>
            <person name="Dinh H."/>
            <person name="Doddapaneni H."/>
            <person name="Dugan-Rocha S."/>
            <person name="Elkadiri S."/>
            <person name="Gnanaolivu R."/>
            <person name="Hernandez B."/>
            <person name="Skinner E."/>
            <person name="Javaid M."/>
            <person name="Lee S."/>
            <person name="Li M."/>
            <person name="Ming W."/>
            <person name="Munidasa M."/>
            <person name="Muniz J."/>
            <person name="Nguyen L."/>
            <person name="Hughes D."/>
            <person name="Osuji N."/>
            <person name="Pu L.-L."/>
            <person name="Puazo M."/>
            <person name="Qu C."/>
            <person name="Quiroz J."/>
            <person name="Raj R."/>
            <person name="Weissenberger G."/>
            <person name="Xin Y."/>
            <person name="Zou X."/>
            <person name="Han Y."/>
            <person name="Worley K."/>
            <person name="Muzny D."/>
            <person name="Gibbs R."/>
        </authorList>
    </citation>
    <scope>NUCLEOTIDE SEQUENCE</scope>
    <source>
        <strain evidence="10">Sampled in the wild</strain>
    </source>
</reference>
<dbReference type="EMBL" id="KZ308475">
    <property type="protein sequence ID" value="KAG8230273.1"/>
    <property type="molecule type" value="Genomic_DNA"/>
</dbReference>
<evidence type="ECO:0008006" key="12">
    <source>
        <dbReference type="Google" id="ProtNLM"/>
    </source>
</evidence>
<keyword evidence="4 5" id="KW-0238">DNA-binding</keyword>
<keyword evidence="2 5" id="KW-0863">Zinc-finger</keyword>
<keyword evidence="11" id="KW-1185">Reference proteome</keyword>
<keyword evidence="1" id="KW-0479">Metal-binding</keyword>
<organism evidence="10 11">
    <name type="scientific">Ladona fulva</name>
    <name type="common">Scarce chaser dragonfly</name>
    <name type="synonym">Libellula fulva</name>
    <dbReference type="NCBI Taxonomy" id="123851"/>
    <lineage>
        <taxon>Eukaryota</taxon>
        <taxon>Metazoa</taxon>
        <taxon>Ecdysozoa</taxon>
        <taxon>Arthropoda</taxon>
        <taxon>Hexapoda</taxon>
        <taxon>Insecta</taxon>
        <taxon>Pterygota</taxon>
        <taxon>Palaeoptera</taxon>
        <taxon>Odonata</taxon>
        <taxon>Epiprocta</taxon>
        <taxon>Anisoptera</taxon>
        <taxon>Libelluloidea</taxon>
        <taxon>Libellulidae</taxon>
        <taxon>Ladona</taxon>
    </lineage>
</organism>
<evidence type="ECO:0000256" key="5">
    <source>
        <dbReference type="PROSITE-ProRule" id="PRU00309"/>
    </source>
</evidence>
<dbReference type="SMART" id="SM00595">
    <property type="entry name" value="MADF"/>
    <property type="match status" value="1"/>
</dbReference>
<reference evidence="10" key="1">
    <citation type="submission" date="2013-04" db="EMBL/GenBank/DDBJ databases">
        <authorList>
            <person name="Qu J."/>
            <person name="Murali S.C."/>
            <person name="Bandaranaike D."/>
            <person name="Bellair M."/>
            <person name="Blankenburg K."/>
            <person name="Chao H."/>
            <person name="Dinh H."/>
            <person name="Doddapaneni H."/>
            <person name="Downs B."/>
            <person name="Dugan-Rocha S."/>
            <person name="Elkadiri S."/>
            <person name="Gnanaolivu R.D."/>
            <person name="Hernandez B."/>
            <person name="Javaid M."/>
            <person name="Jayaseelan J.C."/>
            <person name="Lee S."/>
            <person name="Li M."/>
            <person name="Ming W."/>
            <person name="Munidasa M."/>
            <person name="Muniz J."/>
            <person name="Nguyen L."/>
            <person name="Ongeri F."/>
            <person name="Osuji N."/>
            <person name="Pu L.-L."/>
            <person name="Puazo M."/>
            <person name="Qu C."/>
            <person name="Quiroz J."/>
            <person name="Raj R."/>
            <person name="Weissenberger G."/>
            <person name="Xin Y."/>
            <person name="Zou X."/>
            <person name="Han Y."/>
            <person name="Richards S."/>
            <person name="Worley K."/>
            <person name="Muzny D."/>
            <person name="Gibbs R."/>
        </authorList>
    </citation>
    <scope>NUCLEOTIDE SEQUENCE</scope>
    <source>
        <strain evidence="10">Sampled in the wild</strain>
    </source>
</reference>
<feature type="domain" description="THAP-type" evidence="8">
    <location>
        <begin position="1"/>
        <end position="91"/>
    </location>
</feature>
<dbReference type="SMART" id="SM00692">
    <property type="entry name" value="DM3"/>
    <property type="match status" value="1"/>
</dbReference>
<dbReference type="InterPro" id="IPR006578">
    <property type="entry name" value="MADF-dom"/>
</dbReference>
<keyword evidence="6" id="KW-0175">Coiled coil</keyword>
<feature type="region of interest" description="Disordered" evidence="7">
    <location>
        <begin position="97"/>
        <end position="120"/>
    </location>
</feature>
<evidence type="ECO:0000259" key="9">
    <source>
        <dbReference type="PROSITE" id="PS51029"/>
    </source>
</evidence>
<keyword evidence="3" id="KW-0862">Zinc</keyword>
<dbReference type="PROSITE" id="PS51029">
    <property type="entry name" value="MADF"/>
    <property type="match status" value="1"/>
</dbReference>
<accession>A0A8K0K9E3</accession>
<evidence type="ECO:0000313" key="10">
    <source>
        <dbReference type="EMBL" id="KAG8230273.1"/>
    </source>
</evidence>
<dbReference type="GO" id="GO:0008270">
    <property type="term" value="F:zinc ion binding"/>
    <property type="evidence" value="ECO:0007669"/>
    <property type="project" value="UniProtKB-KW"/>
</dbReference>
<evidence type="ECO:0000256" key="6">
    <source>
        <dbReference type="SAM" id="Coils"/>
    </source>
</evidence>
<evidence type="ECO:0000259" key="8">
    <source>
        <dbReference type="PROSITE" id="PS50950"/>
    </source>
</evidence>
<feature type="coiled-coil region" evidence="6">
    <location>
        <begin position="222"/>
        <end position="249"/>
    </location>
</feature>
<dbReference type="Pfam" id="PF10545">
    <property type="entry name" value="MADF_DNA_bdg"/>
    <property type="match status" value="1"/>
</dbReference>
<dbReference type="PANTHER" id="PTHR21505">
    <property type="entry name" value="MADF DOMAIN-CONTAINING PROTEIN-RELATED"/>
    <property type="match status" value="1"/>
</dbReference>
<evidence type="ECO:0000256" key="1">
    <source>
        <dbReference type="ARBA" id="ARBA00022723"/>
    </source>
</evidence>
<dbReference type="SMART" id="SM00980">
    <property type="entry name" value="THAP"/>
    <property type="match status" value="1"/>
</dbReference>
<dbReference type="Pfam" id="PF05485">
    <property type="entry name" value="THAP"/>
    <property type="match status" value="1"/>
</dbReference>
<evidence type="ECO:0000256" key="7">
    <source>
        <dbReference type="SAM" id="MobiDB-lite"/>
    </source>
</evidence>
<proteinExistence type="predicted"/>
<protein>
    <recommendedName>
        <fullName evidence="12">MADF domain-containing protein</fullName>
    </recommendedName>
</protein>
<name>A0A8K0K9E3_LADFU</name>
<dbReference type="SUPFAM" id="SSF57716">
    <property type="entry name" value="Glucocorticoid receptor-like (DNA-binding domain)"/>
    <property type="match status" value="1"/>
</dbReference>
<dbReference type="Proteomes" id="UP000792457">
    <property type="component" value="Unassembled WGS sequence"/>
</dbReference>
<dbReference type="InterPro" id="IPR006612">
    <property type="entry name" value="THAP_Znf"/>
</dbReference>
<evidence type="ECO:0000256" key="4">
    <source>
        <dbReference type="ARBA" id="ARBA00023125"/>
    </source>
</evidence>
<dbReference type="GO" id="GO:0003677">
    <property type="term" value="F:DNA binding"/>
    <property type="evidence" value="ECO:0007669"/>
    <property type="project" value="UniProtKB-UniRule"/>
</dbReference>
<dbReference type="AlphaFoldDB" id="A0A8K0K9E3"/>
<feature type="compositionally biased region" description="Low complexity" evidence="7">
    <location>
        <begin position="100"/>
        <end position="111"/>
    </location>
</feature>
<dbReference type="PROSITE" id="PS50950">
    <property type="entry name" value="ZF_THAP"/>
    <property type="match status" value="1"/>
</dbReference>
<dbReference type="OrthoDB" id="6628055at2759"/>
<feature type="domain" description="MADF" evidence="9">
    <location>
        <begin position="180"/>
        <end position="276"/>
    </location>
</feature>
<dbReference type="PANTHER" id="PTHR21505:SF12">
    <property type="entry name" value="MADF DOMAIN-CONTAINING PROTEIN-RELATED"/>
    <property type="match status" value="1"/>
</dbReference>
<comment type="caution">
    <text evidence="10">The sequence shown here is derived from an EMBL/GenBank/DDBJ whole genome shotgun (WGS) entry which is preliminary data.</text>
</comment>
<sequence>MVSRFITCAVEACTSTYERGQGVRMFCFPRNKDMCQKWVQFCGNASVATLKRKSPLCHALYYRVCALHFEDRCFCTHERLKLNRGSIPTIFTPELDRKTSVPSPSSVNFPPGNQSPSVEVTPRKTIEEIGNDRSNASPGAHALTTTKLGIRRTTNSYGASVTITESITFEMDWPNDVVLKFVRLYERQPVIWNPAHPLHRDKSEIIDAWKRIRHAMDYQFTVNDLKRKKDSLMATYRVLNREMKQKDQQGIVSADVRKPNWFAYSAMDRFLSTVYKPRIQANSEVQSNESENMPNDYSMIYEKDEASDKGFSIYIENSESDFPEETRNLQTSFNQQTEKKKLTISRDSMKRRVNEAYKIVKAVRRKHHKDDCALFGELLANKLRRLHQRTRDIVMNDIDNLIFRATINNQTNIQETSTLRPSQCSYAETTNN</sequence>
<evidence type="ECO:0000256" key="3">
    <source>
        <dbReference type="ARBA" id="ARBA00022833"/>
    </source>
</evidence>
<evidence type="ECO:0000313" key="11">
    <source>
        <dbReference type="Proteomes" id="UP000792457"/>
    </source>
</evidence>